<dbReference type="Proteomes" id="UP000289841">
    <property type="component" value="Chromosome"/>
</dbReference>
<dbReference type="InterPro" id="IPR014942">
    <property type="entry name" value="AbiEii"/>
</dbReference>
<keyword evidence="1" id="KW-0808">Transferase</keyword>
<dbReference type="Pfam" id="PF08843">
    <property type="entry name" value="AbiEii"/>
    <property type="match status" value="1"/>
</dbReference>
<organism evidence="1 2">
    <name type="scientific">Haploplasma axanthum</name>
    <name type="common">Acholeplasma axanthum</name>
    <dbReference type="NCBI Taxonomy" id="29552"/>
    <lineage>
        <taxon>Bacteria</taxon>
        <taxon>Bacillati</taxon>
        <taxon>Mycoplasmatota</taxon>
        <taxon>Mollicutes</taxon>
        <taxon>Acholeplasmatales</taxon>
        <taxon>Acholeplasmataceae</taxon>
        <taxon>Haploplasma</taxon>
    </lineage>
</organism>
<gene>
    <name evidence="1" type="ORF">NCTC10138_00776</name>
</gene>
<name>A0A449BD91_HAPAX</name>
<proteinExistence type="predicted"/>
<accession>A0A449BD91</accession>
<keyword evidence="2" id="KW-1185">Reference proteome</keyword>
<dbReference type="STRING" id="1278311.GCA_000428705_01201"/>
<dbReference type="Gene3D" id="3.10.450.620">
    <property type="entry name" value="JHP933, nucleotidyltransferase-like core domain"/>
    <property type="match status" value="1"/>
</dbReference>
<sequence>MIKKETFDLNWIMTFNGKPQRANPEIIEKEIYALKLLELLLESKLDFIFKGGTCLSLILQEFTRFSIDIDITVDMKEGDIDSYLSVLNYQDYFLRFERQERPQKGKLLKRHYKFYYMSKHNEKEDYVLLDIVFEKTIYNEIEKTKLDFLLLQTTEPYYYVKTPSLKNILIDKLTAFAPNTIGITYESEKYMEIIKQMYDVSKISKKISEEDILIDLYPIIAGIQIKNRNLKIDFKNTLTDTIYTALDILTQGEYSNEKHQYLKSAINGFRGYVYGNKFTYIDAEDAAIDVLYISTIILVEGIEKFKQISEQKIVIKNLEVFSKNFRTLKGNHTLSGQFTKLESSLKVLKFIEFSL</sequence>
<dbReference type="AlphaFoldDB" id="A0A449BD91"/>
<dbReference type="GO" id="GO:0016740">
    <property type="term" value="F:transferase activity"/>
    <property type="evidence" value="ECO:0007669"/>
    <property type="project" value="UniProtKB-KW"/>
</dbReference>
<evidence type="ECO:0000313" key="1">
    <source>
        <dbReference type="EMBL" id="VEU80406.1"/>
    </source>
</evidence>
<reference evidence="1 2" key="1">
    <citation type="submission" date="2019-01" db="EMBL/GenBank/DDBJ databases">
        <authorList>
            <consortium name="Pathogen Informatics"/>
        </authorList>
    </citation>
    <scope>NUCLEOTIDE SEQUENCE [LARGE SCALE GENOMIC DNA]</scope>
    <source>
        <strain evidence="1 2">NCTC10138</strain>
    </source>
</reference>
<dbReference type="KEGG" id="aaxa:NCTC10138_00776"/>
<dbReference type="EMBL" id="LR215048">
    <property type="protein sequence ID" value="VEU80406.1"/>
    <property type="molecule type" value="Genomic_DNA"/>
</dbReference>
<protein>
    <submittedName>
        <fullName evidence="1">Nucleotidyl transferase of uncharacterized function (DUF1814)</fullName>
    </submittedName>
</protein>
<dbReference type="RefSeq" id="WP_052590154.1">
    <property type="nucleotide sequence ID" value="NZ_LR215048.1"/>
</dbReference>
<evidence type="ECO:0000313" key="2">
    <source>
        <dbReference type="Proteomes" id="UP000289841"/>
    </source>
</evidence>